<name>A0AAD2Q5P0_9AGAR</name>
<dbReference type="AlphaFoldDB" id="A0AAD2Q5P0"/>
<proteinExistence type="predicted"/>
<evidence type="ECO:0000313" key="1">
    <source>
        <dbReference type="EMBL" id="CAK5276957.1"/>
    </source>
</evidence>
<sequence length="79" mass="8872">MIRAYSKGIPSWIHRILTSSDIASGVVDSQYFVNVESLISNYDVVPLFCRELITVARVHGMLQPSKQMFMKLGSEILSP</sequence>
<comment type="caution">
    <text evidence="1">The sequence shown here is derived from an EMBL/GenBank/DDBJ whole genome shotgun (WGS) entry which is preliminary data.</text>
</comment>
<dbReference type="EMBL" id="CAVNYO010000414">
    <property type="protein sequence ID" value="CAK5276957.1"/>
    <property type="molecule type" value="Genomic_DNA"/>
</dbReference>
<reference evidence="1" key="1">
    <citation type="submission" date="2023-11" db="EMBL/GenBank/DDBJ databases">
        <authorList>
            <person name="De Vega J J."/>
            <person name="De Vega J J."/>
        </authorList>
    </citation>
    <scope>NUCLEOTIDE SEQUENCE</scope>
</reference>
<evidence type="ECO:0000313" key="2">
    <source>
        <dbReference type="Proteomes" id="UP001295794"/>
    </source>
</evidence>
<gene>
    <name evidence="1" type="ORF">MYCIT1_LOCUS25643</name>
</gene>
<organism evidence="1 2">
    <name type="scientific">Mycena citricolor</name>
    <dbReference type="NCBI Taxonomy" id="2018698"/>
    <lineage>
        <taxon>Eukaryota</taxon>
        <taxon>Fungi</taxon>
        <taxon>Dikarya</taxon>
        <taxon>Basidiomycota</taxon>
        <taxon>Agaricomycotina</taxon>
        <taxon>Agaricomycetes</taxon>
        <taxon>Agaricomycetidae</taxon>
        <taxon>Agaricales</taxon>
        <taxon>Marasmiineae</taxon>
        <taxon>Mycenaceae</taxon>
        <taxon>Mycena</taxon>
    </lineage>
</organism>
<keyword evidence="2" id="KW-1185">Reference proteome</keyword>
<dbReference type="Proteomes" id="UP001295794">
    <property type="component" value="Unassembled WGS sequence"/>
</dbReference>
<protein>
    <submittedName>
        <fullName evidence="1">Uncharacterized protein</fullName>
    </submittedName>
</protein>
<accession>A0AAD2Q5P0</accession>